<dbReference type="OrthoDB" id="9810447at2"/>
<keyword evidence="7" id="KW-0812">Transmembrane</keyword>
<dbReference type="InterPro" id="IPR036890">
    <property type="entry name" value="HATPase_C_sf"/>
</dbReference>
<dbReference type="PANTHER" id="PTHR43711">
    <property type="entry name" value="TWO-COMPONENT HISTIDINE KINASE"/>
    <property type="match status" value="1"/>
</dbReference>
<feature type="transmembrane region" description="Helical" evidence="7">
    <location>
        <begin position="308"/>
        <end position="326"/>
    </location>
</feature>
<dbReference type="AlphaFoldDB" id="A0A023C063"/>
<evidence type="ECO:0000256" key="6">
    <source>
        <dbReference type="ARBA" id="ARBA00023012"/>
    </source>
</evidence>
<keyword evidence="7" id="KW-0472">Membrane</keyword>
<dbReference type="SMART" id="SM00387">
    <property type="entry name" value="HATPase_c"/>
    <property type="match status" value="1"/>
</dbReference>
<dbReference type="Gene3D" id="2.60.40.2380">
    <property type="match status" value="1"/>
</dbReference>
<feature type="transmembrane region" description="Helical" evidence="7">
    <location>
        <begin position="338"/>
        <end position="355"/>
    </location>
</feature>
<dbReference type="Pfam" id="PF02518">
    <property type="entry name" value="HATPase_c"/>
    <property type="match status" value="1"/>
</dbReference>
<evidence type="ECO:0000313" key="9">
    <source>
        <dbReference type="EMBL" id="EZH75722.1"/>
    </source>
</evidence>
<evidence type="ECO:0000256" key="1">
    <source>
        <dbReference type="ARBA" id="ARBA00000085"/>
    </source>
</evidence>
<dbReference type="Pfam" id="PF07695">
    <property type="entry name" value="7TMR-DISM_7TM"/>
    <property type="match status" value="1"/>
</dbReference>
<keyword evidence="3" id="KW-0597">Phosphoprotein</keyword>
<dbReference type="InterPro" id="IPR011622">
    <property type="entry name" value="7TMR_DISM_rcpt_extracell_dom2"/>
</dbReference>
<name>A0A023C063_9FLAO</name>
<evidence type="ECO:0000313" key="10">
    <source>
        <dbReference type="Proteomes" id="UP000023541"/>
    </source>
</evidence>
<dbReference type="GO" id="GO:0000155">
    <property type="term" value="F:phosphorelay sensor kinase activity"/>
    <property type="evidence" value="ECO:0007669"/>
    <property type="project" value="InterPro"/>
</dbReference>
<dbReference type="InterPro" id="IPR003594">
    <property type="entry name" value="HATPase_dom"/>
</dbReference>
<comment type="catalytic activity">
    <reaction evidence="1">
        <text>ATP + protein L-histidine = ADP + protein N-phospho-L-histidine.</text>
        <dbReference type="EC" id="2.7.13.3"/>
    </reaction>
</comment>
<dbReference type="InterPro" id="IPR050736">
    <property type="entry name" value="Sensor_HK_Regulatory"/>
</dbReference>
<dbReference type="Proteomes" id="UP000023541">
    <property type="component" value="Unassembled WGS sequence"/>
</dbReference>
<feature type="transmembrane region" description="Helical" evidence="7">
    <location>
        <begin position="216"/>
        <end position="238"/>
    </location>
</feature>
<dbReference type="InterPro" id="IPR036097">
    <property type="entry name" value="HisK_dim/P_sf"/>
</dbReference>
<dbReference type="Gene3D" id="3.30.565.10">
    <property type="entry name" value="Histidine kinase-like ATPase, C-terminal domain"/>
    <property type="match status" value="1"/>
</dbReference>
<feature type="domain" description="Histidine kinase" evidence="8">
    <location>
        <begin position="452"/>
        <end position="670"/>
    </location>
</feature>
<keyword evidence="10" id="KW-1185">Reference proteome</keyword>
<accession>A0A023C063</accession>
<keyword evidence="5" id="KW-0418">Kinase</keyword>
<dbReference type="CDD" id="cd00082">
    <property type="entry name" value="HisKA"/>
    <property type="match status" value="1"/>
</dbReference>
<dbReference type="PROSITE" id="PS50109">
    <property type="entry name" value="HIS_KIN"/>
    <property type="match status" value="1"/>
</dbReference>
<keyword evidence="6" id="KW-0902">Two-component regulatory system</keyword>
<dbReference type="SMART" id="SM00388">
    <property type="entry name" value="HisKA"/>
    <property type="match status" value="1"/>
</dbReference>
<protein>
    <recommendedName>
        <fullName evidence="2">histidine kinase</fullName>
        <ecNumber evidence="2">2.7.13.3</ecNumber>
    </recommendedName>
</protein>
<evidence type="ECO:0000256" key="5">
    <source>
        <dbReference type="ARBA" id="ARBA00022777"/>
    </source>
</evidence>
<dbReference type="Pfam" id="PF07696">
    <property type="entry name" value="7TMR-DISMED2"/>
    <property type="match status" value="1"/>
</dbReference>
<comment type="caution">
    <text evidence="9">The sequence shown here is derived from an EMBL/GenBank/DDBJ whole genome shotgun (WGS) entry which is preliminary data.</text>
</comment>
<gene>
    <name evidence="9" type="ORF">ATO12_02715</name>
</gene>
<feature type="transmembrane region" description="Helical" evidence="7">
    <location>
        <begin position="283"/>
        <end position="302"/>
    </location>
</feature>
<reference evidence="9 10" key="1">
    <citation type="submission" date="2014-04" db="EMBL/GenBank/DDBJ databases">
        <title>Aquimarina sp. 22II-S11-z7 Genome Sequencing.</title>
        <authorList>
            <person name="Lai Q."/>
        </authorList>
    </citation>
    <scope>NUCLEOTIDE SEQUENCE [LARGE SCALE GENOMIC DNA]</scope>
    <source>
        <strain evidence="9 10">22II-S11-z7</strain>
    </source>
</reference>
<dbReference type="InterPro" id="IPR004358">
    <property type="entry name" value="Sig_transdc_His_kin-like_C"/>
</dbReference>
<evidence type="ECO:0000256" key="4">
    <source>
        <dbReference type="ARBA" id="ARBA00022679"/>
    </source>
</evidence>
<feature type="transmembrane region" description="Helical" evidence="7">
    <location>
        <begin position="188"/>
        <end position="209"/>
    </location>
</feature>
<dbReference type="PRINTS" id="PR00344">
    <property type="entry name" value="BCTRLSENSOR"/>
</dbReference>
<feature type="transmembrane region" description="Helical" evidence="7">
    <location>
        <begin position="367"/>
        <end position="386"/>
    </location>
</feature>
<dbReference type="EMBL" id="AQRA01000001">
    <property type="protein sequence ID" value="EZH75722.1"/>
    <property type="molecule type" value="Genomic_DNA"/>
</dbReference>
<dbReference type="SUPFAM" id="SSF47384">
    <property type="entry name" value="Homodimeric domain of signal transducing histidine kinase"/>
    <property type="match status" value="1"/>
</dbReference>
<dbReference type="PANTHER" id="PTHR43711:SF26">
    <property type="entry name" value="SENSOR HISTIDINE KINASE RCSC"/>
    <property type="match status" value="1"/>
</dbReference>
<dbReference type="Gene3D" id="1.10.287.130">
    <property type="match status" value="1"/>
</dbReference>
<evidence type="ECO:0000256" key="7">
    <source>
        <dbReference type="SAM" id="Phobius"/>
    </source>
</evidence>
<dbReference type="eggNOG" id="COG4191">
    <property type="taxonomic scope" value="Bacteria"/>
</dbReference>
<dbReference type="SUPFAM" id="SSF55874">
    <property type="entry name" value="ATPase domain of HSP90 chaperone/DNA topoisomerase II/histidine kinase"/>
    <property type="match status" value="1"/>
</dbReference>
<sequence length="677" mass="77721">MTTYFKYYFGLLLIILLSPLNSFSQTTILLDDSTELHDIGKQTYYLEDTSLKLSIEEIINSTLETKYKEYTQETINFSSTASAYWLKFRITKTIPGDFYLNVGSAFIDSISLYEFDDKNQLISTRHTGDDLPFNTREIEVGNYLFALDFDVNNTRTFYLRVKSDQPLFFPLRVGTLPNFLNYEHDLDFLQGIYFGFMLLIFLYNLFLYFSTREKIYLYYIAYVFSITWFMASVFGYFFEYFWPNTPFINQIVVVSSGLTMITATLFTQKFLNTKESGSMMHKGSMVFLIIGILICALVLLGFKIEGLKLSQGGLLIMASYFLILGIRFKLKGYRPAKYYLLAWGALIIGICFAILESLNLTFVMTYLNAMQIGSALEVLLLSFALGDRINMYKKQKEDAQLEALLAAKENERLIQEQNVILEKKVKERTAEVAIRNEELVNLNKEKDMLVNIVAHDLRTPLSHIRLLIQLIDVTSLDLTKDQVSYLTEIDNSADRLSQMIGRILNIHALETNRVKLKNQIIDLVELVNYVVRCFRLTAEDKEIKMITTSQPGDHFVEVDKNYMIQVLENLVSNAVKFSERGSEVILHVKSQDARTYVVVEDQGPGISKEDQKKLFGRFQRLSAQPTEGEASIGLGLSIVKKYIESMDGEIHCESELGIGTKFIISFDSKDHLEKIES</sequence>
<dbReference type="Pfam" id="PF00512">
    <property type="entry name" value="HisKA"/>
    <property type="match status" value="1"/>
</dbReference>
<dbReference type="FunFam" id="3.30.565.10:FF:000006">
    <property type="entry name" value="Sensor histidine kinase WalK"/>
    <property type="match status" value="1"/>
</dbReference>
<dbReference type="EC" id="2.7.13.3" evidence="2"/>
<evidence type="ECO:0000256" key="3">
    <source>
        <dbReference type="ARBA" id="ARBA00022553"/>
    </source>
</evidence>
<dbReference type="RefSeq" id="WP_081801946.1">
    <property type="nucleotide sequence ID" value="NZ_AQRA01000001.1"/>
</dbReference>
<organism evidence="9 10">
    <name type="scientific">Aquimarina atlantica</name>
    <dbReference type="NCBI Taxonomy" id="1317122"/>
    <lineage>
        <taxon>Bacteria</taxon>
        <taxon>Pseudomonadati</taxon>
        <taxon>Bacteroidota</taxon>
        <taxon>Flavobacteriia</taxon>
        <taxon>Flavobacteriales</taxon>
        <taxon>Flavobacteriaceae</taxon>
        <taxon>Aquimarina</taxon>
    </lineage>
</organism>
<proteinExistence type="predicted"/>
<dbReference type="InterPro" id="IPR003661">
    <property type="entry name" value="HisK_dim/P_dom"/>
</dbReference>
<dbReference type="InterPro" id="IPR005467">
    <property type="entry name" value="His_kinase_dom"/>
</dbReference>
<feature type="transmembrane region" description="Helical" evidence="7">
    <location>
        <begin position="250"/>
        <end position="271"/>
    </location>
</feature>
<keyword evidence="4" id="KW-0808">Transferase</keyword>
<dbReference type="STRING" id="1317122.ATO12_02715"/>
<evidence type="ECO:0000259" key="8">
    <source>
        <dbReference type="PROSITE" id="PS50109"/>
    </source>
</evidence>
<evidence type="ECO:0000256" key="2">
    <source>
        <dbReference type="ARBA" id="ARBA00012438"/>
    </source>
</evidence>
<dbReference type="InterPro" id="IPR011623">
    <property type="entry name" value="7TMR_DISM_rcpt_extracell_dom1"/>
</dbReference>
<keyword evidence="7" id="KW-1133">Transmembrane helix</keyword>